<dbReference type="Proteomes" id="UP000198538">
    <property type="component" value="Unassembled WGS sequence"/>
</dbReference>
<keyword evidence="3" id="KW-1185">Reference proteome</keyword>
<protein>
    <submittedName>
        <fullName evidence="2">ABC-2 type transport system permease protein</fullName>
    </submittedName>
</protein>
<evidence type="ECO:0000313" key="2">
    <source>
        <dbReference type="EMBL" id="SCY58974.1"/>
    </source>
</evidence>
<keyword evidence="1" id="KW-0472">Membrane</keyword>
<gene>
    <name evidence="2" type="ORF">SAMN05720606_106224</name>
</gene>
<feature type="transmembrane region" description="Helical" evidence="1">
    <location>
        <begin position="96"/>
        <end position="123"/>
    </location>
</feature>
<feature type="transmembrane region" description="Helical" evidence="1">
    <location>
        <begin position="223"/>
        <end position="244"/>
    </location>
</feature>
<name>A0A1G5H5H3_9BACL</name>
<feature type="transmembrane region" description="Helical" evidence="1">
    <location>
        <begin position="129"/>
        <end position="157"/>
    </location>
</feature>
<evidence type="ECO:0000256" key="1">
    <source>
        <dbReference type="SAM" id="Phobius"/>
    </source>
</evidence>
<feature type="transmembrane region" description="Helical" evidence="1">
    <location>
        <begin position="50"/>
        <end position="75"/>
    </location>
</feature>
<feature type="transmembrane region" description="Helical" evidence="1">
    <location>
        <begin position="20"/>
        <end position="38"/>
    </location>
</feature>
<organism evidence="2 3">
    <name type="scientific">Paenibacillus polysaccharolyticus</name>
    <dbReference type="NCBI Taxonomy" id="582692"/>
    <lineage>
        <taxon>Bacteria</taxon>
        <taxon>Bacillati</taxon>
        <taxon>Bacillota</taxon>
        <taxon>Bacilli</taxon>
        <taxon>Bacillales</taxon>
        <taxon>Paenibacillaceae</taxon>
        <taxon>Paenibacillus</taxon>
    </lineage>
</organism>
<dbReference type="STRING" id="582692.SAMN05720606_106224"/>
<feature type="transmembrane region" description="Helical" evidence="1">
    <location>
        <begin position="164"/>
        <end position="185"/>
    </location>
</feature>
<dbReference type="AlphaFoldDB" id="A0A1G5H5H3"/>
<proteinExistence type="predicted"/>
<reference evidence="3" key="1">
    <citation type="submission" date="2016-10" db="EMBL/GenBank/DDBJ databases">
        <authorList>
            <person name="Varghese N."/>
            <person name="Submissions S."/>
        </authorList>
    </citation>
    <scope>NUCLEOTIDE SEQUENCE [LARGE SCALE GENOMIC DNA]</scope>
    <source>
        <strain evidence="3">BL9</strain>
    </source>
</reference>
<evidence type="ECO:0000313" key="3">
    <source>
        <dbReference type="Proteomes" id="UP000198538"/>
    </source>
</evidence>
<dbReference type="EMBL" id="FMVM01000006">
    <property type="protein sequence ID" value="SCY58974.1"/>
    <property type="molecule type" value="Genomic_DNA"/>
</dbReference>
<dbReference type="RefSeq" id="WP_090918890.1">
    <property type="nucleotide sequence ID" value="NZ_FMVM01000006.1"/>
</dbReference>
<accession>A0A1G5H5H3</accession>
<sequence>MKITREYFRLFTKMMLSNKVAFVWYLLFPLIAFFIFNYQWFTQGPEINEFYIQTSVFVSYIIFVMSIDVTTNLISLRESGFFKMFKFISGSKYPIIWGKALNQIGFLFLTILLFSLVSGLIFLNSFEQVALFLAVSLTSCVLGSVMVILLTLILMLLPVRQESLNAVISMSLLVMFFLSAKGLAYSTEYGLLLVFINPMEYVRNLTFLLAEWFMDSPFPHLSLINMSFITLCYVTCGLIALKYVKVISRTHRT</sequence>
<keyword evidence="1" id="KW-0812">Transmembrane</keyword>
<keyword evidence="1" id="KW-1133">Transmembrane helix</keyword>